<dbReference type="GO" id="GO:0003676">
    <property type="term" value="F:nucleic acid binding"/>
    <property type="evidence" value="ECO:0007669"/>
    <property type="project" value="InterPro"/>
</dbReference>
<evidence type="ECO:0000313" key="14">
    <source>
        <dbReference type="EMBL" id="KAF5390080.1"/>
    </source>
</evidence>
<feature type="domain" description="C3H1-type" evidence="12">
    <location>
        <begin position="127"/>
        <end position="154"/>
    </location>
</feature>
<dbReference type="InterPro" id="IPR013083">
    <property type="entry name" value="Znf_RING/FYVE/PHD"/>
</dbReference>
<dbReference type="Pfam" id="PF00097">
    <property type="entry name" value="zf-C3HC4"/>
    <property type="match status" value="1"/>
</dbReference>
<evidence type="ECO:0000256" key="7">
    <source>
        <dbReference type="ARBA" id="ARBA00022786"/>
    </source>
</evidence>
<dbReference type="Gene3D" id="1.20.120.1750">
    <property type="match status" value="1"/>
</dbReference>
<evidence type="ECO:0000256" key="10">
    <source>
        <dbReference type="SAM" id="MobiDB-lite"/>
    </source>
</evidence>
<comment type="caution">
    <text evidence="14">The sequence shown here is derived from an EMBL/GenBank/DDBJ whole genome shotgun (WGS) entry which is preliminary data.</text>
</comment>
<evidence type="ECO:0000256" key="2">
    <source>
        <dbReference type="ARBA" id="ARBA00012251"/>
    </source>
</evidence>
<gene>
    <name evidence="14" type="ORF">D9757_003758</name>
</gene>
<dbReference type="Gene3D" id="3.30.40.10">
    <property type="entry name" value="Zinc/RING finger domain, C3HC4 (zinc finger)"/>
    <property type="match status" value="1"/>
</dbReference>
<dbReference type="OrthoDB" id="10009520at2759"/>
<dbReference type="PROSITE" id="PS51873">
    <property type="entry name" value="TRIAD"/>
    <property type="match status" value="1"/>
</dbReference>
<evidence type="ECO:0000256" key="3">
    <source>
        <dbReference type="ARBA" id="ARBA00022679"/>
    </source>
</evidence>
<protein>
    <recommendedName>
        <fullName evidence="2">RBR-type E3 ubiquitin transferase</fullName>
        <ecNumber evidence="2">2.3.2.31</ecNumber>
    </recommendedName>
</protein>
<dbReference type="Gene3D" id="3.30.70.330">
    <property type="match status" value="1"/>
</dbReference>
<dbReference type="InterPro" id="IPR035979">
    <property type="entry name" value="RBD_domain_sf"/>
</dbReference>
<feature type="zinc finger region" description="C3H1-type" evidence="9">
    <location>
        <begin position="127"/>
        <end position="154"/>
    </location>
</feature>
<evidence type="ECO:0000256" key="5">
    <source>
        <dbReference type="ARBA" id="ARBA00022737"/>
    </source>
</evidence>
<keyword evidence="7" id="KW-0833">Ubl conjugation pathway</keyword>
<dbReference type="CDD" id="cd00590">
    <property type="entry name" value="RRM_SF"/>
    <property type="match status" value="1"/>
</dbReference>
<dbReference type="GO" id="GO:0061630">
    <property type="term" value="F:ubiquitin protein ligase activity"/>
    <property type="evidence" value="ECO:0007669"/>
    <property type="project" value="UniProtKB-EC"/>
</dbReference>
<dbReference type="SUPFAM" id="SSF57850">
    <property type="entry name" value="RING/U-box"/>
    <property type="match status" value="2"/>
</dbReference>
<evidence type="ECO:0000259" key="12">
    <source>
        <dbReference type="PROSITE" id="PS50103"/>
    </source>
</evidence>
<dbReference type="Pfam" id="PF22191">
    <property type="entry name" value="IBR_1"/>
    <property type="match status" value="1"/>
</dbReference>
<dbReference type="GO" id="GO:0016567">
    <property type="term" value="P:protein ubiquitination"/>
    <property type="evidence" value="ECO:0007669"/>
    <property type="project" value="InterPro"/>
</dbReference>
<dbReference type="InterPro" id="IPR002867">
    <property type="entry name" value="IBR_dom"/>
</dbReference>
<keyword evidence="15" id="KW-1185">Reference proteome</keyword>
<keyword evidence="6 9" id="KW-0863">Zinc-finger</keyword>
<evidence type="ECO:0000256" key="4">
    <source>
        <dbReference type="ARBA" id="ARBA00022723"/>
    </source>
</evidence>
<feature type="domain" description="C3H1-type" evidence="12">
    <location>
        <begin position="180"/>
        <end position="207"/>
    </location>
</feature>
<feature type="region of interest" description="Disordered" evidence="10">
    <location>
        <begin position="305"/>
        <end position="329"/>
    </location>
</feature>
<feature type="domain" description="RING-type" evidence="13">
    <location>
        <begin position="861"/>
        <end position="1073"/>
    </location>
</feature>
<dbReference type="GO" id="GO:0008270">
    <property type="term" value="F:zinc ion binding"/>
    <property type="evidence" value="ECO:0007669"/>
    <property type="project" value="UniProtKB-KW"/>
</dbReference>
<dbReference type="InterPro" id="IPR018957">
    <property type="entry name" value="Znf_C3HC4_RING-type"/>
</dbReference>
<dbReference type="InterPro" id="IPR031127">
    <property type="entry name" value="E3_UB_ligase_RBR"/>
</dbReference>
<dbReference type="InterPro" id="IPR000571">
    <property type="entry name" value="Znf_CCCH"/>
</dbReference>
<dbReference type="InterPro" id="IPR044066">
    <property type="entry name" value="TRIAD_supradom"/>
</dbReference>
<dbReference type="Proteomes" id="UP000518752">
    <property type="component" value="Unassembled WGS sequence"/>
</dbReference>
<dbReference type="InterPro" id="IPR017907">
    <property type="entry name" value="Znf_RING_CS"/>
</dbReference>
<feature type="region of interest" description="Disordered" evidence="10">
    <location>
        <begin position="1"/>
        <end position="62"/>
    </location>
</feature>
<feature type="compositionally biased region" description="Polar residues" evidence="10">
    <location>
        <begin position="33"/>
        <end position="57"/>
    </location>
</feature>
<name>A0A8H5MD56_9AGAR</name>
<dbReference type="SMART" id="SM00356">
    <property type="entry name" value="ZnF_C3H1"/>
    <property type="match status" value="3"/>
</dbReference>
<keyword evidence="5" id="KW-0677">Repeat</keyword>
<dbReference type="AlphaFoldDB" id="A0A8H5MD56"/>
<dbReference type="Pfam" id="PF01485">
    <property type="entry name" value="IBR"/>
    <property type="match status" value="1"/>
</dbReference>
<dbReference type="PROSITE" id="PS00028">
    <property type="entry name" value="ZINC_FINGER_C2H2_1"/>
    <property type="match status" value="1"/>
</dbReference>
<dbReference type="CDD" id="cd22585">
    <property type="entry name" value="Rcat_RBR_DEAH12-like"/>
    <property type="match status" value="1"/>
</dbReference>
<evidence type="ECO:0000313" key="15">
    <source>
        <dbReference type="Proteomes" id="UP000518752"/>
    </source>
</evidence>
<sequence length="1076" mass="120513">MSKFRNSKPSSVASSAPSACSITIKQHKPQPPNAANISPPKTSSRSAQAGSKTQSAIESALGVGDRSMVTGLTSNSQLEKPQVGVHVDRFGKQKMIEQVFLQTTVPEPPTEPLPEKKGLEIEIRTVRSNSNICRNFTRRICRKGKYCPRVHIFDPLDETNKMVLRDVFKGHHPQVVDTHGTINQACLLFTKGRCNMGSRCSRIHLIPSNPSIDSESELQAAEKNPMLKPATHNHITKLVSADFGSSIVISSREGDEIEHDAQYWVNPHTDAIKWDCETDISQWLDTATELDKWSAQTDASLWLDSASDSSESSSSSSGSSLNPTDIPVGRPPPRYGETCWRWLKGTCERGYACLYVHGDLHYDKSAETRSPPTYFTATVHDHIRIKLSYGFSVQELTTGFETPWVYVNNIPVAIPNDQISHLLSKHGTIQEIVIDGARSRGFQRARVRFSNDIEARNVNVSLNGTRQWGSIISTQLPVNTAQGRSATLQDNAIRLEWEAPSIVGYAGYPTAERANKAIAIAKAAYSTSYISAHLYSGLPQMAAYTVRFQNLPIQTKKVHMMKYAHPEDVNWDMPNYTSSVDDVATVLRRKLETSGIEIVTFEVLPPPYRDGMVKAWIYFPSPAIAKEARSLLHLRKPVCTGRTRIFAYHMLTLSYSIPAEKYNKISDDLFTFRERLRHEIPGVTLTITNSGASSVMVELSAVDRKDLGHLKAEFEKLRGGEVIHHDGEILWDRFFGLTAGKIYLRQLEIAHPGLSIREDVQRRRITLFGQSKLRQTMKSILIGKVTELAVRERRYLFLGSLLGPFIHYEFSKLSEKLGPDKVYLDDWNRRVVVSGHDYEFRAALQAVHNVQRKYNPRLRRNVASCPVCFAEVDCPVMLSQCKHSYCRSCLIGYLQSAIDGKCFPLTCLGNDDSCSSPIPISVARQVLAPGEFEALVEAAFDAYVHERPKEFYYCPSPDCMQVYRPAPSGNVLQCPSCLLRICPQCHIEQHDDFDCPDRDGGDREFNEWATAHNVKSCPSCKVPIERAEGCNHVTCIRCRTHICWVCMRTFPGGDGIYSHMRQEHGGIGNAFDADGL</sequence>
<dbReference type="PROSITE" id="PS50103">
    <property type="entry name" value="ZF_C3H1"/>
    <property type="match status" value="3"/>
</dbReference>
<proteinExistence type="predicted"/>
<dbReference type="Gene3D" id="4.10.1000.10">
    <property type="entry name" value="Zinc finger, CCCH-type"/>
    <property type="match status" value="1"/>
</dbReference>
<dbReference type="EC" id="2.3.2.31" evidence="2"/>
<keyword evidence="4 9" id="KW-0479">Metal-binding</keyword>
<feature type="compositionally biased region" description="Low complexity" evidence="10">
    <location>
        <begin position="305"/>
        <end position="321"/>
    </location>
</feature>
<dbReference type="InterPro" id="IPR001841">
    <property type="entry name" value="Znf_RING"/>
</dbReference>
<keyword evidence="3" id="KW-0808">Transferase</keyword>
<dbReference type="SUPFAM" id="SSF54928">
    <property type="entry name" value="RNA-binding domain, RBD"/>
    <property type="match status" value="1"/>
</dbReference>
<evidence type="ECO:0000256" key="9">
    <source>
        <dbReference type="PROSITE-ProRule" id="PRU00723"/>
    </source>
</evidence>
<evidence type="ECO:0000259" key="11">
    <source>
        <dbReference type="PROSITE" id="PS50089"/>
    </source>
</evidence>
<dbReference type="EMBL" id="JAACJN010000017">
    <property type="protein sequence ID" value="KAF5390080.1"/>
    <property type="molecule type" value="Genomic_DNA"/>
</dbReference>
<feature type="domain" description="RING-type" evidence="11">
    <location>
        <begin position="865"/>
        <end position="902"/>
    </location>
</feature>
<evidence type="ECO:0000256" key="6">
    <source>
        <dbReference type="ARBA" id="ARBA00022771"/>
    </source>
</evidence>
<feature type="zinc finger region" description="C3H1-type" evidence="9">
    <location>
        <begin position="333"/>
        <end position="360"/>
    </location>
</feature>
<dbReference type="PROSITE" id="PS00518">
    <property type="entry name" value="ZF_RING_1"/>
    <property type="match status" value="1"/>
</dbReference>
<dbReference type="PROSITE" id="PS50089">
    <property type="entry name" value="ZF_RING_2"/>
    <property type="match status" value="1"/>
</dbReference>
<comment type="catalytic activity">
    <reaction evidence="1">
        <text>[E2 ubiquitin-conjugating enzyme]-S-ubiquitinyl-L-cysteine + [acceptor protein]-L-lysine = [E2 ubiquitin-conjugating enzyme]-L-cysteine + [acceptor protein]-N(6)-ubiquitinyl-L-lysine.</text>
        <dbReference type="EC" id="2.3.2.31"/>
    </reaction>
</comment>
<keyword evidence="8 9" id="KW-0862">Zinc</keyword>
<organism evidence="14 15">
    <name type="scientific">Collybiopsis confluens</name>
    <dbReference type="NCBI Taxonomy" id="2823264"/>
    <lineage>
        <taxon>Eukaryota</taxon>
        <taxon>Fungi</taxon>
        <taxon>Dikarya</taxon>
        <taxon>Basidiomycota</taxon>
        <taxon>Agaricomycotina</taxon>
        <taxon>Agaricomycetes</taxon>
        <taxon>Agaricomycetidae</taxon>
        <taxon>Agaricales</taxon>
        <taxon>Marasmiineae</taxon>
        <taxon>Omphalotaceae</taxon>
        <taxon>Collybiopsis</taxon>
    </lineage>
</organism>
<accession>A0A8H5MD56</accession>
<feature type="domain" description="C3H1-type" evidence="12">
    <location>
        <begin position="333"/>
        <end position="360"/>
    </location>
</feature>
<evidence type="ECO:0000256" key="8">
    <source>
        <dbReference type="ARBA" id="ARBA00022833"/>
    </source>
</evidence>
<dbReference type="PANTHER" id="PTHR11685">
    <property type="entry name" value="RBR FAMILY RING FINGER AND IBR DOMAIN-CONTAINING"/>
    <property type="match status" value="1"/>
</dbReference>
<dbReference type="InterPro" id="IPR013087">
    <property type="entry name" value="Znf_C2H2_type"/>
</dbReference>
<dbReference type="SMART" id="SM00647">
    <property type="entry name" value="IBR"/>
    <property type="match status" value="2"/>
</dbReference>
<dbReference type="CDD" id="cd20335">
    <property type="entry name" value="BRcat_RBR"/>
    <property type="match status" value="1"/>
</dbReference>
<feature type="compositionally biased region" description="Low complexity" evidence="10">
    <location>
        <begin position="7"/>
        <end position="21"/>
    </location>
</feature>
<evidence type="ECO:0000256" key="1">
    <source>
        <dbReference type="ARBA" id="ARBA00001798"/>
    </source>
</evidence>
<dbReference type="InterPro" id="IPR012677">
    <property type="entry name" value="Nucleotide-bd_a/b_plait_sf"/>
</dbReference>
<feature type="zinc finger region" description="C3H1-type" evidence="9">
    <location>
        <begin position="180"/>
        <end position="207"/>
    </location>
</feature>
<evidence type="ECO:0000259" key="13">
    <source>
        <dbReference type="PROSITE" id="PS51873"/>
    </source>
</evidence>
<reference evidence="14 15" key="1">
    <citation type="journal article" date="2020" name="ISME J.">
        <title>Uncovering the hidden diversity of litter-decomposition mechanisms in mushroom-forming fungi.</title>
        <authorList>
            <person name="Floudas D."/>
            <person name="Bentzer J."/>
            <person name="Ahren D."/>
            <person name="Johansson T."/>
            <person name="Persson P."/>
            <person name="Tunlid A."/>
        </authorList>
    </citation>
    <scope>NUCLEOTIDE SEQUENCE [LARGE SCALE GENOMIC DNA]</scope>
    <source>
        <strain evidence="14 15">CBS 406.79</strain>
    </source>
</reference>